<name>A0A834G9R6_RHOSS</name>
<evidence type="ECO:0000313" key="3">
    <source>
        <dbReference type="Proteomes" id="UP000626092"/>
    </source>
</evidence>
<evidence type="ECO:0000256" key="1">
    <source>
        <dbReference type="SAM" id="MobiDB-lite"/>
    </source>
</evidence>
<feature type="compositionally biased region" description="Polar residues" evidence="1">
    <location>
        <begin position="247"/>
        <end position="263"/>
    </location>
</feature>
<dbReference type="Pfam" id="PF14009">
    <property type="entry name" value="PADRE"/>
    <property type="match status" value="1"/>
</dbReference>
<dbReference type="Proteomes" id="UP000626092">
    <property type="component" value="Unassembled WGS sequence"/>
</dbReference>
<organism evidence="2 3">
    <name type="scientific">Rhododendron simsii</name>
    <name type="common">Sims's rhododendron</name>
    <dbReference type="NCBI Taxonomy" id="118357"/>
    <lineage>
        <taxon>Eukaryota</taxon>
        <taxon>Viridiplantae</taxon>
        <taxon>Streptophyta</taxon>
        <taxon>Embryophyta</taxon>
        <taxon>Tracheophyta</taxon>
        <taxon>Spermatophyta</taxon>
        <taxon>Magnoliopsida</taxon>
        <taxon>eudicotyledons</taxon>
        <taxon>Gunneridae</taxon>
        <taxon>Pentapetalae</taxon>
        <taxon>asterids</taxon>
        <taxon>Ericales</taxon>
        <taxon>Ericaceae</taxon>
        <taxon>Ericoideae</taxon>
        <taxon>Rhodoreae</taxon>
        <taxon>Rhododendron</taxon>
    </lineage>
</organism>
<comment type="caution">
    <text evidence="2">The sequence shown here is derived from an EMBL/GenBank/DDBJ whole genome shotgun (WGS) entry which is preliminary data.</text>
</comment>
<reference evidence="2" key="1">
    <citation type="submission" date="2019-11" db="EMBL/GenBank/DDBJ databases">
        <authorList>
            <person name="Liu Y."/>
            <person name="Hou J."/>
            <person name="Li T.-Q."/>
            <person name="Guan C.-H."/>
            <person name="Wu X."/>
            <person name="Wu H.-Z."/>
            <person name="Ling F."/>
            <person name="Zhang R."/>
            <person name="Shi X.-G."/>
            <person name="Ren J.-P."/>
            <person name="Chen E.-F."/>
            <person name="Sun J.-M."/>
        </authorList>
    </citation>
    <scope>NUCLEOTIDE SEQUENCE</scope>
    <source>
        <strain evidence="2">Adult_tree_wgs_1</strain>
        <tissue evidence="2">Leaves</tissue>
    </source>
</reference>
<gene>
    <name evidence="2" type="ORF">RHSIM_Rhsim11G0172200</name>
</gene>
<keyword evidence="3" id="KW-1185">Reference proteome</keyword>
<dbReference type="AlphaFoldDB" id="A0A834G9R6"/>
<dbReference type="EMBL" id="WJXA01000011">
    <property type="protein sequence ID" value="KAF7127266.1"/>
    <property type="molecule type" value="Genomic_DNA"/>
</dbReference>
<dbReference type="PANTHER" id="PTHR33052">
    <property type="entry name" value="DUF4228 DOMAIN PROTEIN-RELATED"/>
    <property type="match status" value="1"/>
</dbReference>
<accession>A0A834G9R6</accession>
<dbReference type="InterPro" id="IPR025322">
    <property type="entry name" value="PADRE_dom"/>
</dbReference>
<sequence length="263" mass="28577">MHKCHITTASPNYLGPWMYMRIMTAMSEAMLMKKKNQLKNLVILCCSCLSALSNWSEPRSKKLDLRLPVPRAHKSVATAKLIFLDGAIQVYSSPVKVSHILDQNPACFVCHSDHMEFDEFVSAVDVDDELQMGHLYFALPVSWLAQPLQAEDMAALAVKASLAFPNSHGGGGGKIKCGCCFSRPRVDDDQQDPLMFSGEKYVSTSRRKVVAIGGAGEGSGLVQAISSRGCSSSHGRKLSMIPEDQGSFGTSSVDEGSFRKPSS</sequence>
<proteinExistence type="predicted"/>
<protein>
    <submittedName>
        <fullName evidence="2">Uncharacterized protein</fullName>
    </submittedName>
</protein>
<feature type="region of interest" description="Disordered" evidence="1">
    <location>
        <begin position="232"/>
        <end position="263"/>
    </location>
</feature>
<dbReference type="OrthoDB" id="843671at2759"/>
<evidence type="ECO:0000313" key="2">
    <source>
        <dbReference type="EMBL" id="KAF7127266.1"/>
    </source>
</evidence>